<dbReference type="Gene3D" id="3.30.70.1820">
    <property type="entry name" value="L1 transposable element, RRM domain"/>
    <property type="match status" value="1"/>
</dbReference>
<evidence type="ECO:0000313" key="1">
    <source>
        <dbReference type="EMBL" id="KAH9376509.1"/>
    </source>
</evidence>
<protein>
    <submittedName>
        <fullName evidence="1">Uncharacterized protein</fullName>
    </submittedName>
</protein>
<dbReference type="OrthoDB" id="7417618at2759"/>
<accession>A0A9J6GLP5</accession>
<dbReference type="VEuPathDB" id="VectorBase:HLOH_059557"/>
<reference evidence="1 2" key="1">
    <citation type="journal article" date="2020" name="Cell">
        <title>Large-Scale Comparative Analyses of Tick Genomes Elucidate Their Genetic Diversity and Vector Capacities.</title>
        <authorList>
            <consortium name="Tick Genome and Microbiome Consortium (TIGMIC)"/>
            <person name="Jia N."/>
            <person name="Wang J."/>
            <person name="Shi W."/>
            <person name="Du L."/>
            <person name="Sun Y."/>
            <person name="Zhan W."/>
            <person name="Jiang J.F."/>
            <person name="Wang Q."/>
            <person name="Zhang B."/>
            <person name="Ji P."/>
            <person name="Bell-Sakyi L."/>
            <person name="Cui X.M."/>
            <person name="Yuan T.T."/>
            <person name="Jiang B.G."/>
            <person name="Yang W.F."/>
            <person name="Lam T.T."/>
            <person name="Chang Q.C."/>
            <person name="Ding S.J."/>
            <person name="Wang X.J."/>
            <person name="Zhu J.G."/>
            <person name="Ruan X.D."/>
            <person name="Zhao L."/>
            <person name="Wei J.T."/>
            <person name="Ye R.Z."/>
            <person name="Que T.C."/>
            <person name="Du C.H."/>
            <person name="Zhou Y.H."/>
            <person name="Cheng J.X."/>
            <person name="Dai P.F."/>
            <person name="Guo W.B."/>
            <person name="Han X.H."/>
            <person name="Huang E.J."/>
            <person name="Li L.F."/>
            <person name="Wei W."/>
            <person name="Gao Y.C."/>
            <person name="Liu J.Z."/>
            <person name="Shao H.Z."/>
            <person name="Wang X."/>
            <person name="Wang C.C."/>
            <person name="Yang T.C."/>
            <person name="Huo Q.B."/>
            <person name="Li W."/>
            <person name="Chen H.Y."/>
            <person name="Chen S.E."/>
            <person name="Zhou L.G."/>
            <person name="Ni X.B."/>
            <person name="Tian J.H."/>
            <person name="Sheng Y."/>
            <person name="Liu T."/>
            <person name="Pan Y.S."/>
            <person name="Xia L.Y."/>
            <person name="Li J."/>
            <person name="Zhao F."/>
            <person name="Cao W.C."/>
        </authorList>
    </citation>
    <scope>NUCLEOTIDE SEQUENCE [LARGE SCALE GENOMIC DNA]</scope>
    <source>
        <strain evidence="1">HaeL-2018</strain>
    </source>
</reference>
<sequence>MTRLESGQEKVISDLANNLLFFGLPDSKSETWKESEEAFSFCSDKLGVALAVNTDRAHRLGSFNEDKIRPIIAQFFRFKDKEYVLTSGIKLKDTEFSVCEDFSRPLCVARKKLLEFGKAQSLKYKLRHDKLFIDGHCYLYDVVSKTVVQSKK</sequence>
<organism evidence="1 2">
    <name type="scientific">Haemaphysalis longicornis</name>
    <name type="common">Bush tick</name>
    <dbReference type="NCBI Taxonomy" id="44386"/>
    <lineage>
        <taxon>Eukaryota</taxon>
        <taxon>Metazoa</taxon>
        <taxon>Ecdysozoa</taxon>
        <taxon>Arthropoda</taxon>
        <taxon>Chelicerata</taxon>
        <taxon>Arachnida</taxon>
        <taxon>Acari</taxon>
        <taxon>Parasitiformes</taxon>
        <taxon>Ixodida</taxon>
        <taxon>Ixodoidea</taxon>
        <taxon>Ixodidae</taxon>
        <taxon>Haemaphysalinae</taxon>
        <taxon>Haemaphysalis</taxon>
    </lineage>
</organism>
<dbReference type="OMA" id="KSETWKE"/>
<dbReference type="EMBL" id="JABSTR010000008">
    <property type="protein sequence ID" value="KAH9376509.1"/>
    <property type="molecule type" value="Genomic_DNA"/>
</dbReference>
<dbReference type="Proteomes" id="UP000821853">
    <property type="component" value="Unassembled WGS sequence"/>
</dbReference>
<dbReference type="AlphaFoldDB" id="A0A9J6GLP5"/>
<name>A0A9J6GLP5_HAELO</name>
<comment type="caution">
    <text evidence="1">The sequence shown here is derived from an EMBL/GenBank/DDBJ whole genome shotgun (WGS) entry which is preliminary data.</text>
</comment>
<proteinExistence type="predicted"/>
<evidence type="ECO:0000313" key="2">
    <source>
        <dbReference type="Proteomes" id="UP000821853"/>
    </source>
</evidence>
<keyword evidence="2" id="KW-1185">Reference proteome</keyword>
<gene>
    <name evidence="1" type="ORF">HPB48_006594</name>
</gene>